<accession>A0ACB9BLI9</accession>
<gene>
    <name evidence="1" type="ORF">L2E82_34063</name>
</gene>
<keyword evidence="2" id="KW-1185">Reference proteome</keyword>
<organism evidence="1 2">
    <name type="scientific">Cichorium intybus</name>
    <name type="common">Chicory</name>
    <dbReference type="NCBI Taxonomy" id="13427"/>
    <lineage>
        <taxon>Eukaryota</taxon>
        <taxon>Viridiplantae</taxon>
        <taxon>Streptophyta</taxon>
        <taxon>Embryophyta</taxon>
        <taxon>Tracheophyta</taxon>
        <taxon>Spermatophyta</taxon>
        <taxon>Magnoliopsida</taxon>
        <taxon>eudicotyledons</taxon>
        <taxon>Gunneridae</taxon>
        <taxon>Pentapetalae</taxon>
        <taxon>asterids</taxon>
        <taxon>campanulids</taxon>
        <taxon>Asterales</taxon>
        <taxon>Asteraceae</taxon>
        <taxon>Cichorioideae</taxon>
        <taxon>Cichorieae</taxon>
        <taxon>Cichoriinae</taxon>
        <taxon>Cichorium</taxon>
    </lineage>
</organism>
<reference evidence="1 2" key="2">
    <citation type="journal article" date="2022" name="Mol. Ecol. Resour.">
        <title>The genomes of chicory, endive, great burdock and yacon provide insights into Asteraceae paleo-polyploidization history and plant inulin production.</title>
        <authorList>
            <person name="Fan W."/>
            <person name="Wang S."/>
            <person name="Wang H."/>
            <person name="Wang A."/>
            <person name="Jiang F."/>
            <person name="Liu H."/>
            <person name="Zhao H."/>
            <person name="Xu D."/>
            <person name="Zhang Y."/>
        </authorList>
    </citation>
    <scope>NUCLEOTIDE SEQUENCE [LARGE SCALE GENOMIC DNA]</scope>
    <source>
        <strain evidence="2">cv. Punajuju</strain>
        <tissue evidence="1">Leaves</tissue>
    </source>
</reference>
<name>A0ACB9BLI9_CICIN</name>
<evidence type="ECO:0000313" key="1">
    <source>
        <dbReference type="EMBL" id="KAI3722885.1"/>
    </source>
</evidence>
<protein>
    <submittedName>
        <fullName evidence="1">Uncharacterized protein</fullName>
    </submittedName>
</protein>
<sequence length="89" mass="9774">MKKEVAGAMLESSVGGLRSGLERLVEFEYWAMMTQQGAQLASINEQKSLSQDQQQDIRIAIASQTGSNPPPVAGNHQKPRPDLLIGEFY</sequence>
<comment type="caution">
    <text evidence="1">The sequence shown here is derived from an EMBL/GenBank/DDBJ whole genome shotgun (WGS) entry which is preliminary data.</text>
</comment>
<evidence type="ECO:0000313" key="2">
    <source>
        <dbReference type="Proteomes" id="UP001055811"/>
    </source>
</evidence>
<dbReference type="EMBL" id="CM042014">
    <property type="protein sequence ID" value="KAI3722885.1"/>
    <property type="molecule type" value="Genomic_DNA"/>
</dbReference>
<dbReference type="Proteomes" id="UP001055811">
    <property type="component" value="Linkage Group LG06"/>
</dbReference>
<reference evidence="2" key="1">
    <citation type="journal article" date="2022" name="Mol. Ecol. Resour.">
        <title>The genomes of chicory, endive, great burdock and yacon provide insights into Asteraceae palaeo-polyploidization history and plant inulin production.</title>
        <authorList>
            <person name="Fan W."/>
            <person name="Wang S."/>
            <person name="Wang H."/>
            <person name="Wang A."/>
            <person name="Jiang F."/>
            <person name="Liu H."/>
            <person name="Zhao H."/>
            <person name="Xu D."/>
            <person name="Zhang Y."/>
        </authorList>
    </citation>
    <scope>NUCLEOTIDE SEQUENCE [LARGE SCALE GENOMIC DNA]</scope>
    <source>
        <strain evidence="2">cv. Punajuju</strain>
    </source>
</reference>
<proteinExistence type="predicted"/>